<dbReference type="PANTHER" id="PTHR43851">
    <property type="match status" value="1"/>
</dbReference>
<proteinExistence type="predicted"/>
<dbReference type="InParanoid" id="A0A0C3IHW3"/>
<dbReference type="GO" id="GO:0006744">
    <property type="term" value="P:ubiquinone biosynthetic process"/>
    <property type="evidence" value="ECO:0007669"/>
    <property type="project" value="TreeGrafter"/>
</dbReference>
<sequence length="70" mass="7905">MILLATPFRDSAPQPFTFGSRSQWADITAQIRAYVPAMLRHRLTPPSRETYSLNRRVSGGYLLATRPVLS</sequence>
<dbReference type="Proteomes" id="UP000054217">
    <property type="component" value="Unassembled WGS sequence"/>
</dbReference>
<dbReference type="HOGENOM" id="CLU_2758789_0_0_1"/>
<dbReference type="STRING" id="870435.A0A0C3IHW3"/>
<organism evidence="1 2">
    <name type="scientific">Pisolithus tinctorius Marx 270</name>
    <dbReference type="NCBI Taxonomy" id="870435"/>
    <lineage>
        <taxon>Eukaryota</taxon>
        <taxon>Fungi</taxon>
        <taxon>Dikarya</taxon>
        <taxon>Basidiomycota</taxon>
        <taxon>Agaricomycotina</taxon>
        <taxon>Agaricomycetes</taxon>
        <taxon>Agaricomycetidae</taxon>
        <taxon>Boletales</taxon>
        <taxon>Sclerodermatineae</taxon>
        <taxon>Pisolithaceae</taxon>
        <taxon>Pisolithus</taxon>
    </lineage>
</organism>
<dbReference type="PANTHER" id="PTHR43851:SF3">
    <property type="entry name" value="COENZYME Q8"/>
    <property type="match status" value="1"/>
</dbReference>
<reference evidence="2" key="2">
    <citation type="submission" date="2015-01" db="EMBL/GenBank/DDBJ databases">
        <title>Evolutionary Origins and Diversification of the Mycorrhizal Mutualists.</title>
        <authorList>
            <consortium name="DOE Joint Genome Institute"/>
            <consortium name="Mycorrhizal Genomics Consortium"/>
            <person name="Kohler A."/>
            <person name="Kuo A."/>
            <person name="Nagy L.G."/>
            <person name="Floudas D."/>
            <person name="Copeland A."/>
            <person name="Barry K.W."/>
            <person name="Cichocki N."/>
            <person name="Veneault-Fourrey C."/>
            <person name="LaButti K."/>
            <person name="Lindquist E.A."/>
            <person name="Lipzen A."/>
            <person name="Lundell T."/>
            <person name="Morin E."/>
            <person name="Murat C."/>
            <person name="Riley R."/>
            <person name="Ohm R."/>
            <person name="Sun H."/>
            <person name="Tunlid A."/>
            <person name="Henrissat B."/>
            <person name="Grigoriev I.V."/>
            <person name="Hibbett D.S."/>
            <person name="Martin F."/>
        </authorList>
    </citation>
    <scope>NUCLEOTIDE SEQUENCE [LARGE SCALE GENOMIC DNA]</scope>
    <source>
        <strain evidence="2">Marx 270</strain>
    </source>
</reference>
<dbReference type="AlphaFoldDB" id="A0A0C3IHW3"/>
<accession>A0A0C3IHW3</accession>
<protein>
    <submittedName>
        <fullName evidence="1">Uncharacterized protein</fullName>
    </submittedName>
</protein>
<dbReference type="InterPro" id="IPR051409">
    <property type="entry name" value="Atypical_kinase_ADCK"/>
</dbReference>
<reference evidence="1 2" key="1">
    <citation type="submission" date="2014-04" db="EMBL/GenBank/DDBJ databases">
        <authorList>
            <consortium name="DOE Joint Genome Institute"/>
            <person name="Kuo A."/>
            <person name="Kohler A."/>
            <person name="Costa M.D."/>
            <person name="Nagy L.G."/>
            <person name="Floudas D."/>
            <person name="Copeland A."/>
            <person name="Barry K.W."/>
            <person name="Cichocki N."/>
            <person name="Veneault-Fourrey C."/>
            <person name="LaButti K."/>
            <person name="Lindquist E.A."/>
            <person name="Lipzen A."/>
            <person name="Lundell T."/>
            <person name="Morin E."/>
            <person name="Murat C."/>
            <person name="Sun H."/>
            <person name="Tunlid A."/>
            <person name="Henrissat B."/>
            <person name="Grigoriev I.V."/>
            <person name="Hibbett D.S."/>
            <person name="Martin F."/>
            <person name="Nordberg H.P."/>
            <person name="Cantor M.N."/>
            <person name="Hua S.X."/>
        </authorList>
    </citation>
    <scope>NUCLEOTIDE SEQUENCE [LARGE SCALE GENOMIC DNA]</scope>
    <source>
        <strain evidence="1 2">Marx 270</strain>
    </source>
</reference>
<dbReference type="OrthoDB" id="2675967at2759"/>
<evidence type="ECO:0000313" key="2">
    <source>
        <dbReference type="Proteomes" id="UP000054217"/>
    </source>
</evidence>
<evidence type="ECO:0000313" key="1">
    <source>
        <dbReference type="EMBL" id="KIN96622.1"/>
    </source>
</evidence>
<keyword evidence="2" id="KW-1185">Reference proteome</keyword>
<name>A0A0C3IHW3_PISTI</name>
<dbReference type="EMBL" id="KN832043">
    <property type="protein sequence ID" value="KIN96622.1"/>
    <property type="molecule type" value="Genomic_DNA"/>
</dbReference>
<gene>
    <name evidence="1" type="ORF">M404DRAFT_241139</name>
</gene>